<evidence type="ECO:0000313" key="7">
    <source>
        <dbReference type="Proteomes" id="UP001139485"/>
    </source>
</evidence>
<evidence type="ECO:0000256" key="3">
    <source>
        <dbReference type="ARBA" id="ARBA00023163"/>
    </source>
</evidence>
<accession>A0A9X2D7M1</accession>
<dbReference type="SUPFAM" id="SSF46689">
    <property type="entry name" value="Homeodomain-like"/>
    <property type="match status" value="1"/>
</dbReference>
<dbReference type="EMBL" id="JAMOIL010000012">
    <property type="protein sequence ID" value="MCM0620878.1"/>
    <property type="molecule type" value="Genomic_DNA"/>
</dbReference>
<proteinExistence type="predicted"/>
<evidence type="ECO:0000259" key="5">
    <source>
        <dbReference type="PROSITE" id="PS01124"/>
    </source>
</evidence>
<dbReference type="Gene3D" id="1.10.10.60">
    <property type="entry name" value="Homeodomain-like"/>
    <property type="match status" value="1"/>
</dbReference>
<dbReference type="PROSITE" id="PS01124">
    <property type="entry name" value="HTH_ARAC_FAMILY_2"/>
    <property type="match status" value="1"/>
</dbReference>
<dbReference type="Pfam" id="PF12833">
    <property type="entry name" value="HTH_18"/>
    <property type="match status" value="1"/>
</dbReference>
<evidence type="ECO:0000313" key="6">
    <source>
        <dbReference type="EMBL" id="MCM0620878.1"/>
    </source>
</evidence>
<dbReference type="InterPro" id="IPR035418">
    <property type="entry name" value="AraC-bd_2"/>
</dbReference>
<dbReference type="RefSeq" id="WP_250827401.1">
    <property type="nucleotide sequence ID" value="NZ_JAMOIL010000012.1"/>
</dbReference>
<keyword evidence="1" id="KW-0805">Transcription regulation</keyword>
<keyword evidence="7" id="KW-1185">Reference proteome</keyword>
<sequence>MEAAQIWDTADRPHADRFGYWHDALCQAFVPLVPQLTHSAGTFSGRVERRVVGDLDLAVLGSSGQRVAHGPRQVASTEGEHFFVNLQLLGTCESEQDGSRSVTSPGLAAVVDTTRPYHLAQEEEWRTLSFKVPRERLEEQLASRPPALARALRSPSTADVLRTLMTALWDCDPDSPAVPGLTDAFCASVAAAMLDAQPPPPSSRDARRALVLRHVQARVGDPGLSVASVCRDLGFSPRTLHAAFDGSGESFARAVRRVRLERAARLLAHPRTLTVTRVAGAVGFVDTSAFSRAYRRERGETPSQTQARARTAREQRTQ</sequence>
<dbReference type="AlphaFoldDB" id="A0A9X2D7M1"/>
<organism evidence="6 7">
    <name type="scientific">Nocardioides bruguierae</name>
    <dbReference type="NCBI Taxonomy" id="2945102"/>
    <lineage>
        <taxon>Bacteria</taxon>
        <taxon>Bacillati</taxon>
        <taxon>Actinomycetota</taxon>
        <taxon>Actinomycetes</taxon>
        <taxon>Propionibacteriales</taxon>
        <taxon>Nocardioidaceae</taxon>
        <taxon>Nocardioides</taxon>
    </lineage>
</organism>
<comment type="caution">
    <text evidence="6">The sequence shown here is derived from an EMBL/GenBank/DDBJ whole genome shotgun (WGS) entry which is preliminary data.</text>
</comment>
<evidence type="ECO:0000256" key="4">
    <source>
        <dbReference type="SAM" id="MobiDB-lite"/>
    </source>
</evidence>
<dbReference type="SMART" id="SM00342">
    <property type="entry name" value="HTH_ARAC"/>
    <property type="match status" value="1"/>
</dbReference>
<dbReference type="GO" id="GO:0003700">
    <property type="term" value="F:DNA-binding transcription factor activity"/>
    <property type="evidence" value="ECO:0007669"/>
    <property type="project" value="InterPro"/>
</dbReference>
<feature type="domain" description="HTH araC/xylS-type" evidence="5">
    <location>
        <begin position="209"/>
        <end position="308"/>
    </location>
</feature>
<keyword evidence="2" id="KW-0238">DNA-binding</keyword>
<dbReference type="Proteomes" id="UP001139485">
    <property type="component" value="Unassembled WGS sequence"/>
</dbReference>
<evidence type="ECO:0000256" key="2">
    <source>
        <dbReference type="ARBA" id="ARBA00023125"/>
    </source>
</evidence>
<protein>
    <submittedName>
        <fullName evidence="6">Helix-turn-helix domain-containing protein</fullName>
    </submittedName>
</protein>
<dbReference type="GO" id="GO:0043565">
    <property type="term" value="F:sequence-specific DNA binding"/>
    <property type="evidence" value="ECO:0007669"/>
    <property type="project" value="InterPro"/>
</dbReference>
<name>A0A9X2D7M1_9ACTN</name>
<dbReference type="PANTHER" id="PTHR46796">
    <property type="entry name" value="HTH-TYPE TRANSCRIPTIONAL ACTIVATOR RHAS-RELATED"/>
    <property type="match status" value="1"/>
</dbReference>
<dbReference type="InterPro" id="IPR050204">
    <property type="entry name" value="AraC_XylS_family_regulators"/>
</dbReference>
<gene>
    <name evidence="6" type="ORF">M8330_11310</name>
</gene>
<dbReference type="InterPro" id="IPR018060">
    <property type="entry name" value="HTH_AraC"/>
</dbReference>
<feature type="region of interest" description="Disordered" evidence="4">
    <location>
        <begin position="295"/>
        <end position="318"/>
    </location>
</feature>
<dbReference type="Pfam" id="PF14525">
    <property type="entry name" value="AraC_binding_2"/>
    <property type="match status" value="1"/>
</dbReference>
<dbReference type="InterPro" id="IPR009057">
    <property type="entry name" value="Homeodomain-like_sf"/>
</dbReference>
<dbReference type="PANTHER" id="PTHR46796:SF6">
    <property type="entry name" value="ARAC SUBFAMILY"/>
    <property type="match status" value="1"/>
</dbReference>
<reference evidence="6" key="1">
    <citation type="submission" date="2022-05" db="EMBL/GenBank/DDBJ databases">
        <authorList>
            <person name="Tuo L."/>
        </authorList>
    </citation>
    <scope>NUCLEOTIDE SEQUENCE</scope>
    <source>
        <strain evidence="6">BSK12Z-4</strain>
    </source>
</reference>
<keyword evidence="3" id="KW-0804">Transcription</keyword>
<evidence type="ECO:0000256" key="1">
    <source>
        <dbReference type="ARBA" id="ARBA00023015"/>
    </source>
</evidence>